<dbReference type="AlphaFoldDB" id="A0AAV7RER5"/>
<accession>A0AAV7RER5</accession>
<reference evidence="2" key="1">
    <citation type="journal article" date="2022" name="bioRxiv">
        <title>Sequencing and chromosome-scale assembly of the giantPleurodeles waltlgenome.</title>
        <authorList>
            <person name="Brown T."/>
            <person name="Elewa A."/>
            <person name="Iarovenko S."/>
            <person name="Subramanian E."/>
            <person name="Araus A.J."/>
            <person name="Petzold A."/>
            <person name="Susuki M."/>
            <person name="Suzuki K.-i.T."/>
            <person name="Hayashi T."/>
            <person name="Toyoda A."/>
            <person name="Oliveira C."/>
            <person name="Osipova E."/>
            <person name="Leigh N.D."/>
            <person name="Simon A."/>
            <person name="Yun M.H."/>
        </authorList>
    </citation>
    <scope>NUCLEOTIDE SEQUENCE</scope>
    <source>
        <strain evidence="2">20211129_DDA</strain>
        <tissue evidence="2">Liver</tissue>
    </source>
</reference>
<sequence length="142" mass="16019">MTGSPDPPTPQMDPSAPWRRHPHPMPTSDPITSNTSIKGDQWGQPAHHLPEPYFEKSGHGIKECLKIRTRSRERRISLCTRCGAGLFRFRMHRRSQMTEDPQLQRLTGPGTFAASQVEGDTVGLTSQDLWCQDDGDLDRLLD</sequence>
<feature type="region of interest" description="Disordered" evidence="1">
    <location>
        <begin position="1"/>
        <end position="55"/>
    </location>
</feature>
<feature type="compositionally biased region" description="Polar residues" evidence="1">
    <location>
        <begin position="29"/>
        <end position="38"/>
    </location>
</feature>
<protein>
    <submittedName>
        <fullName evidence="2">Uncharacterized protein</fullName>
    </submittedName>
</protein>
<proteinExistence type="predicted"/>
<evidence type="ECO:0000313" key="3">
    <source>
        <dbReference type="Proteomes" id="UP001066276"/>
    </source>
</evidence>
<dbReference type="EMBL" id="JANPWB010000009">
    <property type="protein sequence ID" value="KAJ1150322.1"/>
    <property type="molecule type" value="Genomic_DNA"/>
</dbReference>
<evidence type="ECO:0000313" key="2">
    <source>
        <dbReference type="EMBL" id="KAJ1150322.1"/>
    </source>
</evidence>
<organism evidence="2 3">
    <name type="scientific">Pleurodeles waltl</name>
    <name type="common">Iberian ribbed newt</name>
    <dbReference type="NCBI Taxonomy" id="8319"/>
    <lineage>
        <taxon>Eukaryota</taxon>
        <taxon>Metazoa</taxon>
        <taxon>Chordata</taxon>
        <taxon>Craniata</taxon>
        <taxon>Vertebrata</taxon>
        <taxon>Euteleostomi</taxon>
        <taxon>Amphibia</taxon>
        <taxon>Batrachia</taxon>
        <taxon>Caudata</taxon>
        <taxon>Salamandroidea</taxon>
        <taxon>Salamandridae</taxon>
        <taxon>Pleurodelinae</taxon>
        <taxon>Pleurodeles</taxon>
    </lineage>
</organism>
<dbReference type="Proteomes" id="UP001066276">
    <property type="component" value="Chromosome 5"/>
</dbReference>
<gene>
    <name evidence="2" type="ORF">NDU88_003116</name>
</gene>
<comment type="caution">
    <text evidence="2">The sequence shown here is derived from an EMBL/GenBank/DDBJ whole genome shotgun (WGS) entry which is preliminary data.</text>
</comment>
<name>A0AAV7RER5_PLEWA</name>
<keyword evidence="3" id="KW-1185">Reference proteome</keyword>
<feature type="compositionally biased region" description="Pro residues" evidence="1">
    <location>
        <begin position="1"/>
        <end position="11"/>
    </location>
</feature>
<evidence type="ECO:0000256" key="1">
    <source>
        <dbReference type="SAM" id="MobiDB-lite"/>
    </source>
</evidence>